<dbReference type="SUPFAM" id="SSF53474">
    <property type="entry name" value="alpha/beta-Hydrolases"/>
    <property type="match status" value="1"/>
</dbReference>
<dbReference type="OrthoDB" id="6073658at2"/>
<dbReference type="Proteomes" id="UP000292423">
    <property type="component" value="Unassembled WGS sequence"/>
</dbReference>
<dbReference type="InterPro" id="IPR029058">
    <property type="entry name" value="AB_hydrolase_fold"/>
</dbReference>
<reference evidence="2 3" key="1">
    <citation type="submission" date="2019-02" db="EMBL/GenBank/DDBJ databases">
        <title>Genomic Encyclopedia of Type Strains, Phase IV (KMG-IV): sequencing the most valuable type-strain genomes for metagenomic binning, comparative biology and taxonomic classification.</title>
        <authorList>
            <person name="Goeker M."/>
        </authorList>
    </citation>
    <scope>NUCLEOTIDE SEQUENCE [LARGE SCALE GENOMIC DNA]</scope>
    <source>
        <strain evidence="2 3">DSM 105135</strain>
    </source>
</reference>
<evidence type="ECO:0000313" key="2">
    <source>
        <dbReference type="EMBL" id="RZU47598.1"/>
    </source>
</evidence>
<dbReference type="EMBL" id="SHKX01000010">
    <property type="protein sequence ID" value="RZU47598.1"/>
    <property type="molecule type" value="Genomic_DNA"/>
</dbReference>
<evidence type="ECO:0000256" key="1">
    <source>
        <dbReference type="SAM" id="MobiDB-lite"/>
    </source>
</evidence>
<keyword evidence="3" id="KW-1185">Reference proteome</keyword>
<accession>A0A4Q7ZAL1</accession>
<dbReference type="AlphaFoldDB" id="A0A4Q7ZAL1"/>
<proteinExistence type="predicted"/>
<name>A0A4Q7ZAL1_9GAMM</name>
<protein>
    <submittedName>
        <fullName evidence="2">Uncharacterized protein</fullName>
    </submittedName>
</protein>
<comment type="caution">
    <text evidence="2">The sequence shown here is derived from an EMBL/GenBank/DDBJ whole genome shotgun (WGS) entry which is preliminary data.</text>
</comment>
<organism evidence="2 3">
    <name type="scientific">Fluviicoccus keumensis</name>
    <dbReference type="NCBI Taxonomy" id="1435465"/>
    <lineage>
        <taxon>Bacteria</taxon>
        <taxon>Pseudomonadati</taxon>
        <taxon>Pseudomonadota</taxon>
        <taxon>Gammaproteobacteria</taxon>
        <taxon>Moraxellales</taxon>
        <taxon>Moraxellaceae</taxon>
        <taxon>Fluviicoccus</taxon>
    </lineage>
</organism>
<evidence type="ECO:0000313" key="3">
    <source>
        <dbReference type="Proteomes" id="UP000292423"/>
    </source>
</evidence>
<feature type="region of interest" description="Disordered" evidence="1">
    <location>
        <begin position="306"/>
        <end position="327"/>
    </location>
</feature>
<dbReference type="PANTHER" id="PTHR42044">
    <property type="entry name" value="DUF676 DOMAIN-CONTAINING PROTEIN-RELATED"/>
    <property type="match status" value="1"/>
</dbReference>
<gene>
    <name evidence="2" type="ORF">EV700_0565</name>
</gene>
<dbReference type="RefSeq" id="WP_130410825.1">
    <property type="nucleotide sequence ID" value="NZ_SHKX01000010.1"/>
</dbReference>
<dbReference type="PANTHER" id="PTHR42044:SF2">
    <property type="entry name" value="DUF676 DOMAIN-CONTAINING PROTEIN"/>
    <property type="match status" value="1"/>
</dbReference>
<sequence length="327" mass="36788">MSQYHPEAVPTANLIERTSRTAGELVRDHRPLGREALNAIVNLPILPWILFPLKPEPETHSEFLPGSYPSLWEYFSAMAQVLVPTERKSFSYGTLAVLPPDYIWPQSKRQTKWFFINGICTSPSMALLEAREVALAFQRPIHLIHTPTAGFVRDIAGALNARALRKDGRLSRPAFNIVRNAMVSHDQVVLITYSQGAIVASYIARKLLKDPEMRKHAHKLEIYSIGGAADSLHIDYALTAEHGRTVPYVEHFANGKDFFARVGILAKYHSTSGPIFFVADRKGHMLNPHYIKGIVRGDYCEGRSRLSKYANGGEPGPDDYIPFDRRR</sequence>